<dbReference type="AlphaFoldDB" id="A0A6C0DN61"/>
<evidence type="ECO:0000313" key="2">
    <source>
        <dbReference type="EMBL" id="QHT17772.1"/>
    </source>
</evidence>
<name>A0A6C0DN61_9ZZZZ</name>
<sequence length="189" mass="20820">MTRRKNNGGFVSDTTDVNKNKDYLQPIYDTTATIGIAYSVMSTIIGTIIFVIIIIIGVYVKNMNSDKTEIAFGIVKEVNNCNARSKSCVSVVEFSVKDTIYTVNTESGILSKGQKIKIYYNPENPNNISLNNYTNFIGWIIIIISVIIIVCMWIWTLLTIIYKPIAAVSGVGAVASTASHGIGEVMDEF</sequence>
<proteinExistence type="predicted"/>
<keyword evidence="1" id="KW-0812">Transmembrane</keyword>
<dbReference type="EMBL" id="MN739644">
    <property type="protein sequence ID" value="QHT17772.1"/>
    <property type="molecule type" value="Genomic_DNA"/>
</dbReference>
<evidence type="ECO:0008006" key="3">
    <source>
        <dbReference type="Google" id="ProtNLM"/>
    </source>
</evidence>
<evidence type="ECO:0000256" key="1">
    <source>
        <dbReference type="SAM" id="Phobius"/>
    </source>
</evidence>
<accession>A0A6C0DN61</accession>
<protein>
    <recommendedName>
        <fullName evidence="3">DUF3592 domain-containing protein</fullName>
    </recommendedName>
</protein>
<keyword evidence="1" id="KW-1133">Transmembrane helix</keyword>
<feature type="transmembrane region" description="Helical" evidence="1">
    <location>
        <begin position="136"/>
        <end position="162"/>
    </location>
</feature>
<organism evidence="2">
    <name type="scientific">viral metagenome</name>
    <dbReference type="NCBI Taxonomy" id="1070528"/>
    <lineage>
        <taxon>unclassified sequences</taxon>
        <taxon>metagenomes</taxon>
        <taxon>organismal metagenomes</taxon>
    </lineage>
</organism>
<feature type="transmembrane region" description="Helical" evidence="1">
    <location>
        <begin position="36"/>
        <end position="60"/>
    </location>
</feature>
<reference evidence="2" key="1">
    <citation type="journal article" date="2020" name="Nature">
        <title>Giant virus diversity and host interactions through global metagenomics.</title>
        <authorList>
            <person name="Schulz F."/>
            <person name="Roux S."/>
            <person name="Paez-Espino D."/>
            <person name="Jungbluth S."/>
            <person name="Walsh D.A."/>
            <person name="Denef V.J."/>
            <person name="McMahon K.D."/>
            <person name="Konstantinidis K.T."/>
            <person name="Eloe-Fadrosh E.A."/>
            <person name="Kyrpides N.C."/>
            <person name="Woyke T."/>
        </authorList>
    </citation>
    <scope>NUCLEOTIDE SEQUENCE</scope>
    <source>
        <strain evidence="2">GVMAG-M-3300023174-30</strain>
    </source>
</reference>
<keyword evidence="1" id="KW-0472">Membrane</keyword>